<evidence type="ECO:0000313" key="3">
    <source>
        <dbReference type="Proteomes" id="UP000664466"/>
    </source>
</evidence>
<dbReference type="InterPro" id="IPR011856">
    <property type="entry name" value="tRNA_endonuc-like_dom_sf"/>
</dbReference>
<reference evidence="2" key="2">
    <citation type="submission" date="2021-04" db="EMBL/GenBank/DDBJ databases">
        <title>Complete Genome and methylome analysis of Thiothrix fructosivorans ATCC 49748.</title>
        <authorList>
            <person name="Fomenkov A."/>
            <person name="Sun L."/>
            <person name="Vincze T."/>
            <person name="Grabovich M.Y."/>
            <person name="Roberts R.J."/>
        </authorList>
    </citation>
    <scope>NUCLEOTIDE SEQUENCE</scope>
    <source>
        <strain evidence="2">ATCC 49748</strain>
    </source>
</reference>
<dbReference type="Gene3D" id="3.40.1350.10">
    <property type="match status" value="1"/>
</dbReference>
<dbReference type="GO" id="GO:0003676">
    <property type="term" value="F:nucleic acid binding"/>
    <property type="evidence" value="ECO:0007669"/>
    <property type="project" value="InterPro"/>
</dbReference>
<evidence type="ECO:0000313" key="2">
    <source>
        <dbReference type="EMBL" id="QTX09832.1"/>
    </source>
</evidence>
<keyword evidence="3" id="KW-1185">Reference proteome</keyword>
<accession>A0A8B0SLM6</accession>
<dbReference type="AlphaFoldDB" id="A0A8B0SLM6"/>
<sequence>MSKRDKYHETVKQALMREGWAITHDPYMFKTDPKLATDLGAERLLAAERGYERIAVEIKSFLRSSQVVDQVARQTSSFRAGRIARVAKPPYVRSV</sequence>
<dbReference type="Proteomes" id="UP000664466">
    <property type="component" value="Unassembled WGS sequence"/>
</dbReference>
<dbReference type="Pfam" id="PF08814">
    <property type="entry name" value="XisH"/>
    <property type="match status" value="1"/>
</dbReference>
<gene>
    <name evidence="2" type="ORF">J1836_014630</name>
    <name evidence="1" type="ORF">J1836_19240</name>
</gene>
<dbReference type="EMBL" id="JAFMPM010000008">
    <property type="protein sequence ID" value="MBO0615034.1"/>
    <property type="molecule type" value="Genomic_DNA"/>
</dbReference>
<dbReference type="SUPFAM" id="SSF52980">
    <property type="entry name" value="Restriction endonuclease-like"/>
    <property type="match status" value="1"/>
</dbReference>
<evidence type="ECO:0000313" key="1">
    <source>
        <dbReference type="EMBL" id="MBO0615034.1"/>
    </source>
</evidence>
<protein>
    <recommendedName>
        <fullName evidence="4">XisH protein</fullName>
    </recommendedName>
</protein>
<dbReference type="RefSeq" id="WP_207252739.1">
    <property type="nucleotide sequence ID" value="NZ_JAFMPM010000008.1"/>
</dbReference>
<reference evidence="1 3" key="1">
    <citation type="submission" date="2021-03" db="EMBL/GenBank/DDBJ databases">
        <title>Draft genome and methylome analysis of Thiotrix fructosivoruns ATCC 49748.</title>
        <authorList>
            <person name="Fomenkov A."/>
            <person name="Grabovich M.Y."/>
            <person name="Roberts R.J."/>
        </authorList>
    </citation>
    <scope>NUCLEOTIDE SEQUENCE [LARGE SCALE GENOMIC DNA]</scope>
    <source>
        <strain evidence="1 3">ATCC 49748</strain>
    </source>
</reference>
<dbReference type="EMBL" id="CP072748">
    <property type="protein sequence ID" value="QTX09832.1"/>
    <property type="molecule type" value="Genomic_DNA"/>
</dbReference>
<proteinExistence type="predicted"/>
<dbReference type="InterPro" id="IPR014919">
    <property type="entry name" value="XisH"/>
</dbReference>
<dbReference type="InterPro" id="IPR011335">
    <property type="entry name" value="Restrct_endonuc-II-like"/>
</dbReference>
<name>A0A8B0SLM6_9GAMM</name>
<organism evidence="2">
    <name type="scientific">Thiothrix fructosivorans</name>
    <dbReference type="NCBI Taxonomy" id="111770"/>
    <lineage>
        <taxon>Bacteria</taxon>
        <taxon>Pseudomonadati</taxon>
        <taxon>Pseudomonadota</taxon>
        <taxon>Gammaproteobacteria</taxon>
        <taxon>Thiotrichales</taxon>
        <taxon>Thiotrichaceae</taxon>
        <taxon>Thiothrix</taxon>
    </lineage>
</organism>
<evidence type="ECO:0008006" key="4">
    <source>
        <dbReference type="Google" id="ProtNLM"/>
    </source>
</evidence>